<evidence type="ECO:0000313" key="7">
    <source>
        <dbReference type="Proteomes" id="UP000245423"/>
    </source>
</evidence>
<dbReference type="PANTHER" id="PTHR11070:SF2">
    <property type="entry name" value="ATP-DEPENDENT DNA HELICASE SRS2"/>
    <property type="match status" value="1"/>
</dbReference>
<dbReference type="Proteomes" id="UP000245423">
    <property type="component" value="Chromosome 1"/>
</dbReference>
<dbReference type="Pfam" id="PF13361">
    <property type="entry name" value="UvrD_C"/>
    <property type="match status" value="1"/>
</dbReference>
<dbReference type="GO" id="GO:0005524">
    <property type="term" value="F:ATP binding"/>
    <property type="evidence" value="ECO:0007669"/>
    <property type="project" value="UniProtKB-KW"/>
</dbReference>
<name>M1YUN3_9FIRM</name>
<accession>M1YUN3</accession>
<protein>
    <recommendedName>
        <fullName evidence="5">UvrD-like helicase C-terminal domain-containing protein</fullName>
    </recommendedName>
</protein>
<evidence type="ECO:0000256" key="3">
    <source>
        <dbReference type="ARBA" id="ARBA00022806"/>
    </source>
</evidence>
<dbReference type="GO" id="GO:0003677">
    <property type="term" value="F:DNA binding"/>
    <property type="evidence" value="ECO:0007669"/>
    <property type="project" value="InterPro"/>
</dbReference>
<dbReference type="EMBL" id="LT669839">
    <property type="protein sequence ID" value="SHD76811.1"/>
    <property type="molecule type" value="Genomic_DNA"/>
</dbReference>
<keyword evidence="1" id="KW-0547">Nucleotide-binding</keyword>
<dbReference type="GO" id="GO:0005829">
    <property type="term" value="C:cytosol"/>
    <property type="evidence" value="ECO:0007669"/>
    <property type="project" value="TreeGrafter"/>
</dbReference>
<keyword evidence="4" id="KW-0067">ATP-binding</keyword>
<evidence type="ECO:0000256" key="2">
    <source>
        <dbReference type="ARBA" id="ARBA00022801"/>
    </source>
</evidence>
<evidence type="ECO:0000313" key="6">
    <source>
        <dbReference type="EMBL" id="SHD76811.1"/>
    </source>
</evidence>
<dbReference type="InterPro" id="IPR014017">
    <property type="entry name" value="DNA_helicase_UvrD-like_C"/>
</dbReference>
<keyword evidence="7" id="KW-1185">Reference proteome</keyword>
<dbReference type="GO" id="GO:0016787">
    <property type="term" value="F:hydrolase activity"/>
    <property type="evidence" value="ECO:0007669"/>
    <property type="project" value="UniProtKB-KW"/>
</dbReference>
<dbReference type="PANTHER" id="PTHR11070">
    <property type="entry name" value="UVRD / RECB / PCRA DNA HELICASE FAMILY MEMBER"/>
    <property type="match status" value="1"/>
</dbReference>
<dbReference type="HOGENOM" id="CLU_429433_0_0_9"/>
<dbReference type="SUPFAM" id="SSF52540">
    <property type="entry name" value="P-loop containing nucleoside triphosphate hydrolases"/>
    <property type="match status" value="1"/>
</dbReference>
<dbReference type="Gene3D" id="3.40.50.300">
    <property type="entry name" value="P-loop containing nucleotide triphosphate hydrolases"/>
    <property type="match status" value="2"/>
</dbReference>
<gene>
    <name evidence="6" type="ORF">CUESP1_1443</name>
</gene>
<feature type="domain" description="UvrD-like helicase C-terminal" evidence="5">
    <location>
        <begin position="310"/>
        <end position="644"/>
    </location>
</feature>
<evidence type="ECO:0000256" key="4">
    <source>
        <dbReference type="ARBA" id="ARBA00022840"/>
    </source>
</evidence>
<dbReference type="GO" id="GO:0043138">
    <property type="term" value="F:3'-5' DNA helicase activity"/>
    <property type="evidence" value="ECO:0007669"/>
    <property type="project" value="TreeGrafter"/>
</dbReference>
<reference evidence="6 7" key="1">
    <citation type="submission" date="2016-11" db="EMBL/GenBank/DDBJ databases">
        <authorList>
            <person name="Manzoor S."/>
        </authorList>
    </citation>
    <scope>NUCLEOTIDE SEQUENCE [LARGE SCALE GENOMIC DNA]</scope>
    <source>
        <strain evidence="6">Clostridium ultunense strain Esp</strain>
    </source>
</reference>
<dbReference type="GO" id="GO:0000725">
    <property type="term" value="P:recombinational repair"/>
    <property type="evidence" value="ECO:0007669"/>
    <property type="project" value="TreeGrafter"/>
</dbReference>
<sequence>MNILPSRYDKLNLGKSERQLIETLESKYGDDDNSYFFLKTSPTGINNLHVFISNEGVVFVEPIEIADIHIFISIRSSLEIRVKENMQKLYNRLTQHKKLKVKGENGYYLKFPFTYKIFLSQLRYKDTMVNGLSDKDKDFIMNFCIFKDSKPTEDNLLFRLAKGFNQMNDLIESMYSNIDHPYWKDWDEFTNEDINYILQMICPEYTIPIVSEEELENSRFFYTITNTKNEDIYMVNENDFNVKVHRLDDEQINIINNMRKGNQLILACAGSGKSVILISKAFKAASIHPDKRFLITCFNRNLASYYNWKISLGGYRQRNVESMTFHKLLQILLHEARISYSNYKHDENFEKAKEALKAGKIKRRYYGIFLDEIQIFKPEWYEFCYNLLENHQKDNYFFTICGDISQNINRNIKKGKAPWQRPENANLPKYTGRSLRIEKNYRNSIGINDMMKNFIEVAKSYIKEFNIELENEEDTYLLGKAFRKGFPPKAVMTNRFKLTDCIVDEISDLNEKKNVPLNRIAVLFPYRKYAPLRYYFMSWLENKLNENFIDYYTLVSGRDGQLPAYYGNNKGVALSTIESSLGLDFDAVILAGLLPLGKYYNSKDINVMRNREDDNQEIEQEFIDSINKVYTACTRAKDHLTIFLEEDEDESLYSKIILESVMGVGNIE</sequence>
<keyword evidence="2" id="KW-0378">Hydrolase</keyword>
<dbReference type="InterPro" id="IPR027417">
    <property type="entry name" value="P-loop_NTPase"/>
</dbReference>
<proteinExistence type="predicted"/>
<dbReference type="AlphaFoldDB" id="M1YUN3"/>
<dbReference type="OrthoDB" id="7066673at2"/>
<dbReference type="RefSeq" id="WP_005584050.1">
    <property type="nucleotide sequence ID" value="NZ_LT669839.1"/>
</dbReference>
<dbReference type="InterPro" id="IPR000212">
    <property type="entry name" value="DNA_helicase_UvrD/REP"/>
</dbReference>
<keyword evidence="3" id="KW-0347">Helicase</keyword>
<dbReference type="GO" id="GO:0033202">
    <property type="term" value="C:DNA helicase complex"/>
    <property type="evidence" value="ECO:0007669"/>
    <property type="project" value="TreeGrafter"/>
</dbReference>
<evidence type="ECO:0000259" key="5">
    <source>
        <dbReference type="Pfam" id="PF13361"/>
    </source>
</evidence>
<organism evidence="6 7">
    <name type="scientific">[Clostridium] ultunense Esp</name>
    <dbReference type="NCBI Taxonomy" id="1288971"/>
    <lineage>
        <taxon>Bacteria</taxon>
        <taxon>Bacillati</taxon>
        <taxon>Bacillota</taxon>
        <taxon>Tissierellia</taxon>
        <taxon>Tissierellales</taxon>
        <taxon>Tepidimicrobiaceae</taxon>
        <taxon>Schnuerera</taxon>
    </lineage>
</organism>
<evidence type="ECO:0000256" key="1">
    <source>
        <dbReference type="ARBA" id="ARBA00022741"/>
    </source>
</evidence>